<dbReference type="Proteomes" id="UP000245884">
    <property type="component" value="Unassembled WGS sequence"/>
</dbReference>
<feature type="region of interest" description="Disordered" evidence="3">
    <location>
        <begin position="1"/>
        <end position="89"/>
    </location>
</feature>
<feature type="compositionally biased region" description="Acidic residues" evidence="3">
    <location>
        <begin position="58"/>
        <end position="67"/>
    </location>
</feature>
<evidence type="ECO:0000313" key="5">
    <source>
        <dbReference type="Proteomes" id="UP000245884"/>
    </source>
</evidence>
<evidence type="ECO:0000256" key="2">
    <source>
        <dbReference type="ARBA" id="ARBA00022705"/>
    </source>
</evidence>
<proteinExistence type="inferred from homology"/>
<dbReference type="GO" id="GO:0006260">
    <property type="term" value="P:DNA replication"/>
    <property type="evidence" value="ECO:0007669"/>
    <property type="project" value="UniProtKB-KW"/>
</dbReference>
<gene>
    <name evidence="4" type="ORF">BDZ90DRAFT_91135</name>
</gene>
<feature type="compositionally biased region" description="Low complexity" evidence="3">
    <location>
        <begin position="68"/>
        <end position="80"/>
    </location>
</feature>
<dbReference type="GeneID" id="37031762"/>
<dbReference type="STRING" id="1569628.A0A316UI75"/>
<evidence type="ECO:0000256" key="1">
    <source>
        <dbReference type="ARBA" id="ARBA00007017"/>
    </source>
</evidence>
<name>A0A316UI75_9BASI</name>
<comment type="similarity">
    <text evidence="1">Belongs to the DCC1 family.</text>
</comment>
<evidence type="ECO:0000256" key="3">
    <source>
        <dbReference type="SAM" id="MobiDB-lite"/>
    </source>
</evidence>
<dbReference type="GO" id="GO:0034088">
    <property type="term" value="P:maintenance of mitotic sister chromatid cohesion"/>
    <property type="evidence" value="ECO:0007669"/>
    <property type="project" value="TreeGrafter"/>
</dbReference>
<organism evidence="4 5">
    <name type="scientific">Jaminaea rosea</name>
    <dbReference type="NCBI Taxonomy" id="1569628"/>
    <lineage>
        <taxon>Eukaryota</taxon>
        <taxon>Fungi</taxon>
        <taxon>Dikarya</taxon>
        <taxon>Basidiomycota</taxon>
        <taxon>Ustilaginomycotina</taxon>
        <taxon>Exobasidiomycetes</taxon>
        <taxon>Microstromatales</taxon>
        <taxon>Microstromatales incertae sedis</taxon>
        <taxon>Jaminaea</taxon>
    </lineage>
</organism>
<protein>
    <recommendedName>
        <fullName evidence="6">Sister chromatid cohesion protein Dcc1</fullName>
    </recommendedName>
</protein>
<dbReference type="Pfam" id="PF09724">
    <property type="entry name" value="Dcc1"/>
    <property type="match status" value="1"/>
</dbReference>
<dbReference type="PANTHER" id="PTHR13395">
    <property type="entry name" value="SISTER CHROMATID COHESION PROTEIN DCC1-RELATED"/>
    <property type="match status" value="1"/>
</dbReference>
<dbReference type="OrthoDB" id="276989at2759"/>
<evidence type="ECO:0008006" key="6">
    <source>
        <dbReference type="Google" id="ProtNLM"/>
    </source>
</evidence>
<sequence length="477" mass="52463">MSSQAGPSSIPLCTLPRPSKRRRSDAHADNVFEAEDAGSAPSYRLLELPDEIAKMIEDAQDPSEEAEGASGATEGSGSQGKRSRGRDEGTDHVSHLVINGRHSDEAVLCTSSRTYALRQVTQSNSLLLCSLDSSSSPSSKLTLRSNVTDVLELQPVVPRLERIAELLSSSAYAGESEEKNGRRLYSAREVRSVVQASDDEFKRGLDERCVVELDGRLRLLSPPYLLNLLDSLLLVCSSNAYLPHAVPLKPTVDSLMADYADGARQEIFEAMLTRWFGSDVTTEEPGETKVALDGHKVSRFIGLELLKQKQTKQKKPALGRSESSSDAISRLPLLDDFIKEWTTRLGDVFATSSDDNDQANLVNLDLLRGQYLLHADPLSSTASAAAGRSNSSSSTLKSRIPKQRIAFFPSSSLPLDPAARFQALFAARAQWKLEDLLPFVEDVASEKKRREALLLRFARAKKDEKDGVMYYSARVRY</sequence>
<evidence type="ECO:0000313" key="4">
    <source>
        <dbReference type="EMBL" id="PWN24986.1"/>
    </source>
</evidence>
<accession>A0A316UI75</accession>
<dbReference type="GO" id="GO:0000785">
    <property type="term" value="C:chromatin"/>
    <property type="evidence" value="ECO:0007669"/>
    <property type="project" value="TreeGrafter"/>
</dbReference>
<dbReference type="EMBL" id="KZ819678">
    <property type="protein sequence ID" value="PWN24986.1"/>
    <property type="molecule type" value="Genomic_DNA"/>
</dbReference>
<dbReference type="AlphaFoldDB" id="A0A316UI75"/>
<reference evidence="4 5" key="1">
    <citation type="journal article" date="2018" name="Mol. Biol. Evol.">
        <title>Broad Genomic Sampling Reveals a Smut Pathogenic Ancestry of the Fungal Clade Ustilaginomycotina.</title>
        <authorList>
            <person name="Kijpornyongpan T."/>
            <person name="Mondo S.J."/>
            <person name="Barry K."/>
            <person name="Sandor L."/>
            <person name="Lee J."/>
            <person name="Lipzen A."/>
            <person name="Pangilinan J."/>
            <person name="LaButti K."/>
            <person name="Hainaut M."/>
            <person name="Henrissat B."/>
            <person name="Grigoriev I.V."/>
            <person name="Spatafora J.W."/>
            <person name="Aime M.C."/>
        </authorList>
    </citation>
    <scope>NUCLEOTIDE SEQUENCE [LARGE SCALE GENOMIC DNA]</scope>
    <source>
        <strain evidence="4 5">MCA 5214</strain>
    </source>
</reference>
<keyword evidence="2" id="KW-0235">DNA replication</keyword>
<dbReference type="PANTHER" id="PTHR13395:SF6">
    <property type="entry name" value="SISTER CHROMATID COHESION PROTEIN DCC1"/>
    <property type="match status" value="1"/>
</dbReference>
<keyword evidence="5" id="KW-1185">Reference proteome</keyword>
<dbReference type="GO" id="GO:0000775">
    <property type="term" value="C:chromosome, centromeric region"/>
    <property type="evidence" value="ECO:0007669"/>
    <property type="project" value="TreeGrafter"/>
</dbReference>
<dbReference type="InterPro" id="IPR019128">
    <property type="entry name" value="Dcc1"/>
</dbReference>
<dbReference type="RefSeq" id="XP_025359598.1">
    <property type="nucleotide sequence ID" value="XM_025509939.1"/>
</dbReference>
<dbReference type="GO" id="GO:0031390">
    <property type="term" value="C:Ctf18 RFC-like complex"/>
    <property type="evidence" value="ECO:0007669"/>
    <property type="project" value="InterPro"/>
</dbReference>